<keyword evidence="3" id="KW-1185">Reference proteome</keyword>
<protein>
    <submittedName>
        <fullName evidence="2">Uncharacterized protein</fullName>
    </submittedName>
</protein>
<comment type="caution">
    <text evidence="2">The sequence shown here is derived from an EMBL/GenBank/DDBJ whole genome shotgun (WGS) entry which is preliminary data.</text>
</comment>
<sequence length="62" mass="6623">MPQHQERMGGSGGQKWKEKPKLVKTSQSTERVVAAETSRLRGLSIAEKNGGTVLADQAAMVG</sequence>
<feature type="region of interest" description="Disordered" evidence="1">
    <location>
        <begin position="1"/>
        <end position="30"/>
    </location>
</feature>
<reference evidence="2 3" key="1">
    <citation type="submission" date="2023-12" db="EMBL/GenBank/DDBJ databases">
        <title>A high-quality genome assembly for Dillenia turbinata (Dilleniales).</title>
        <authorList>
            <person name="Chanderbali A."/>
        </authorList>
    </citation>
    <scope>NUCLEOTIDE SEQUENCE [LARGE SCALE GENOMIC DNA]</scope>
    <source>
        <strain evidence="2">LSX21</strain>
        <tissue evidence="2">Leaf</tissue>
    </source>
</reference>
<dbReference type="AlphaFoldDB" id="A0AAN8VIH1"/>
<evidence type="ECO:0000313" key="2">
    <source>
        <dbReference type="EMBL" id="KAK6934224.1"/>
    </source>
</evidence>
<dbReference type="EMBL" id="JBAMMX010000008">
    <property type="protein sequence ID" value="KAK6934224.1"/>
    <property type="molecule type" value="Genomic_DNA"/>
</dbReference>
<organism evidence="2 3">
    <name type="scientific">Dillenia turbinata</name>
    <dbReference type="NCBI Taxonomy" id="194707"/>
    <lineage>
        <taxon>Eukaryota</taxon>
        <taxon>Viridiplantae</taxon>
        <taxon>Streptophyta</taxon>
        <taxon>Embryophyta</taxon>
        <taxon>Tracheophyta</taxon>
        <taxon>Spermatophyta</taxon>
        <taxon>Magnoliopsida</taxon>
        <taxon>eudicotyledons</taxon>
        <taxon>Gunneridae</taxon>
        <taxon>Pentapetalae</taxon>
        <taxon>Dilleniales</taxon>
        <taxon>Dilleniaceae</taxon>
        <taxon>Dillenia</taxon>
    </lineage>
</organism>
<dbReference type="Proteomes" id="UP001370490">
    <property type="component" value="Unassembled WGS sequence"/>
</dbReference>
<gene>
    <name evidence="2" type="ORF">RJ641_034379</name>
</gene>
<evidence type="ECO:0000256" key="1">
    <source>
        <dbReference type="SAM" id="MobiDB-lite"/>
    </source>
</evidence>
<accession>A0AAN8VIH1</accession>
<evidence type="ECO:0000313" key="3">
    <source>
        <dbReference type="Proteomes" id="UP001370490"/>
    </source>
</evidence>
<proteinExistence type="predicted"/>
<name>A0AAN8VIH1_9MAGN</name>